<evidence type="ECO:0000256" key="5">
    <source>
        <dbReference type="RuleBase" id="RU004504"/>
    </source>
</evidence>
<dbReference type="RefSeq" id="WP_244804465.1">
    <property type="nucleotide sequence ID" value="NZ_JALIEA010000013.1"/>
</dbReference>
<dbReference type="PROSITE" id="PS00595">
    <property type="entry name" value="AA_TRANSFER_CLASS_5"/>
    <property type="match status" value="1"/>
</dbReference>
<dbReference type="SUPFAM" id="SSF53383">
    <property type="entry name" value="PLP-dependent transferases"/>
    <property type="match status" value="1"/>
</dbReference>
<dbReference type="EMBL" id="JALIEA010000013">
    <property type="protein sequence ID" value="MCJ7858725.1"/>
    <property type="molecule type" value="Genomic_DNA"/>
</dbReference>
<dbReference type="PANTHER" id="PTHR43586">
    <property type="entry name" value="CYSTEINE DESULFURASE"/>
    <property type="match status" value="1"/>
</dbReference>
<organism evidence="7 8">
    <name type="scientific">Corynebacterium kalidii</name>
    <dbReference type="NCBI Taxonomy" id="2931982"/>
    <lineage>
        <taxon>Bacteria</taxon>
        <taxon>Bacillati</taxon>
        <taxon>Actinomycetota</taxon>
        <taxon>Actinomycetes</taxon>
        <taxon>Mycobacteriales</taxon>
        <taxon>Corynebacteriaceae</taxon>
        <taxon>Corynebacterium</taxon>
    </lineage>
</organism>
<evidence type="ECO:0000256" key="1">
    <source>
        <dbReference type="ARBA" id="ARBA00001933"/>
    </source>
</evidence>
<keyword evidence="7" id="KW-0032">Aminotransferase</keyword>
<reference evidence="7" key="1">
    <citation type="submission" date="2022-04" db="EMBL/GenBank/DDBJ databases">
        <title>Corynebacterium kalidii LD5P10.</title>
        <authorList>
            <person name="Sun J.Q."/>
        </authorList>
    </citation>
    <scope>NUCLEOTIDE SEQUENCE</scope>
    <source>
        <strain evidence="7">LD5P10</strain>
    </source>
</reference>
<dbReference type="InterPro" id="IPR020578">
    <property type="entry name" value="Aminotrans_V_PyrdxlP_BS"/>
</dbReference>
<dbReference type="InterPro" id="IPR000192">
    <property type="entry name" value="Aminotrans_V_dom"/>
</dbReference>
<dbReference type="Gene3D" id="3.90.1150.10">
    <property type="entry name" value="Aspartate Aminotransferase, domain 1"/>
    <property type="match status" value="1"/>
</dbReference>
<keyword evidence="7" id="KW-0808">Transferase</keyword>
<keyword evidence="8" id="KW-1185">Reference proteome</keyword>
<comment type="catalytic activity">
    <reaction evidence="4">
        <text>(sulfur carrier)-H + L-cysteine = (sulfur carrier)-SH + L-alanine</text>
        <dbReference type="Rhea" id="RHEA:43892"/>
        <dbReference type="Rhea" id="RHEA-COMP:14737"/>
        <dbReference type="Rhea" id="RHEA-COMP:14739"/>
        <dbReference type="ChEBI" id="CHEBI:29917"/>
        <dbReference type="ChEBI" id="CHEBI:35235"/>
        <dbReference type="ChEBI" id="CHEBI:57972"/>
        <dbReference type="ChEBI" id="CHEBI:64428"/>
        <dbReference type="EC" id="2.8.1.7"/>
    </reaction>
</comment>
<dbReference type="Gene3D" id="3.40.640.10">
    <property type="entry name" value="Type I PLP-dependent aspartate aminotransferase-like (Major domain)"/>
    <property type="match status" value="1"/>
</dbReference>
<sequence length="395" mass="42964">MTDVTSADEPGTDYVYFDTAAAAPPVREAVDAAVEYLRKTGDVGPYLPRFRSEIYTRLEEIRSETATLFQATPEEIAFTRNGTEAICLVARGLRWNEGDEIIVPDTEMLSNVAIWRMLEQDVGVTVVTVEAGATGVLDPEAIAEAITDRTRLVTFASLSNVTGVVQPVRDICEVAASHGVLTHVDAAQSLGIVPLGFDDWHCDFISACTRKGLRGIEGSGVLAVRSALTDQLRPTLAGWWNTQIDPGTGDVTVPPTARRLEAGSPNVPAILALGGAVEAVRKTGIDHIHQTVRELTDYAAGRLRALGEVDIYGPEDDSRRLGIIPFNLRGVDPDHLTTSLEDRGIIIESGHFMAGPILAEYGIEKMARISLNYFNTRQEIDRFIDAVSTRKDHAR</sequence>
<accession>A0A9X1WHG9</accession>
<evidence type="ECO:0000313" key="7">
    <source>
        <dbReference type="EMBL" id="MCJ7858725.1"/>
    </source>
</evidence>
<dbReference type="InterPro" id="IPR015422">
    <property type="entry name" value="PyrdxlP-dep_Trfase_small"/>
</dbReference>
<dbReference type="GO" id="GO:0008483">
    <property type="term" value="F:transaminase activity"/>
    <property type="evidence" value="ECO:0007669"/>
    <property type="project" value="UniProtKB-KW"/>
</dbReference>
<dbReference type="Proteomes" id="UP001139207">
    <property type="component" value="Unassembled WGS sequence"/>
</dbReference>
<comment type="cofactor">
    <cofactor evidence="1 5">
        <name>pyridoxal 5'-phosphate</name>
        <dbReference type="ChEBI" id="CHEBI:597326"/>
    </cofactor>
</comment>
<dbReference type="GO" id="GO:0031071">
    <property type="term" value="F:cysteine desulfurase activity"/>
    <property type="evidence" value="ECO:0007669"/>
    <property type="project" value="UniProtKB-EC"/>
</dbReference>
<dbReference type="Pfam" id="PF00266">
    <property type="entry name" value="Aminotran_5"/>
    <property type="match status" value="1"/>
</dbReference>
<evidence type="ECO:0000256" key="4">
    <source>
        <dbReference type="ARBA" id="ARBA00050776"/>
    </source>
</evidence>
<comment type="similarity">
    <text evidence="2">Belongs to the class-V pyridoxal-phosphate-dependent aminotransferase family. Csd subfamily.</text>
</comment>
<protein>
    <submittedName>
        <fullName evidence="7">Aminotransferase class V-fold PLP-dependent enzyme</fullName>
    </submittedName>
</protein>
<feature type="domain" description="Aminotransferase class V" evidence="6">
    <location>
        <begin position="15"/>
        <end position="383"/>
    </location>
</feature>
<evidence type="ECO:0000256" key="3">
    <source>
        <dbReference type="ARBA" id="ARBA00022898"/>
    </source>
</evidence>
<dbReference type="PANTHER" id="PTHR43586:SF8">
    <property type="entry name" value="CYSTEINE DESULFURASE 1, CHLOROPLASTIC"/>
    <property type="match status" value="1"/>
</dbReference>
<evidence type="ECO:0000259" key="6">
    <source>
        <dbReference type="Pfam" id="PF00266"/>
    </source>
</evidence>
<name>A0A9X1WHG9_9CORY</name>
<dbReference type="AlphaFoldDB" id="A0A9X1WHG9"/>
<evidence type="ECO:0000313" key="8">
    <source>
        <dbReference type="Proteomes" id="UP001139207"/>
    </source>
</evidence>
<gene>
    <name evidence="7" type="ORF">MUN33_08345</name>
</gene>
<dbReference type="InterPro" id="IPR015421">
    <property type="entry name" value="PyrdxlP-dep_Trfase_major"/>
</dbReference>
<comment type="caution">
    <text evidence="7">The sequence shown here is derived from an EMBL/GenBank/DDBJ whole genome shotgun (WGS) entry which is preliminary data.</text>
</comment>
<dbReference type="InterPro" id="IPR015424">
    <property type="entry name" value="PyrdxlP-dep_Trfase"/>
</dbReference>
<proteinExistence type="inferred from homology"/>
<keyword evidence="3" id="KW-0663">Pyridoxal phosphate</keyword>
<evidence type="ECO:0000256" key="2">
    <source>
        <dbReference type="ARBA" id="ARBA00010447"/>
    </source>
</evidence>